<organism evidence="1 2">
    <name type="scientific">Ancylostoma ceylanicum</name>
    <dbReference type="NCBI Taxonomy" id="53326"/>
    <lineage>
        <taxon>Eukaryota</taxon>
        <taxon>Metazoa</taxon>
        <taxon>Ecdysozoa</taxon>
        <taxon>Nematoda</taxon>
        <taxon>Chromadorea</taxon>
        <taxon>Rhabditida</taxon>
        <taxon>Rhabditina</taxon>
        <taxon>Rhabditomorpha</taxon>
        <taxon>Strongyloidea</taxon>
        <taxon>Ancylostomatidae</taxon>
        <taxon>Ancylostomatinae</taxon>
        <taxon>Ancylostoma</taxon>
    </lineage>
</organism>
<dbReference type="EMBL" id="JARK01001433">
    <property type="protein sequence ID" value="EYC02962.1"/>
    <property type="molecule type" value="Genomic_DNA"/>
</dbReference>
<sequence length="93" mass="11157">MKQPCTRRYKVLLEKLDGFRVCRIAAGPEQEIRREHALNKRVNWVPQRFCGRNASKPHTHSVYLFDKDMCVRRLFEKRRDKGAWLTSHQTEQC</sequence>
<comment type="caution">
    <text evidence="1">The sequence shown here is derived from an EMBL/GenBank/DDBJ whole genome shotgun (WGS) entry which is preliminary data.</text>
</comment>
<dbReference type="Proteomes" id="UP000024635">
    <property type="component" value="Unassembled WGS sequence"/>
</dbReference>
<gene>
    <name evidence="1" type="primary">Acey_s0097.g3046</name>
    <name evidence="1" type="ORF">Y032_0097g3046</name>
</gene>
<evidence type="ECO:0000313" key="1">
    <source>
        <dbReference type="EMBL" id="EYC02962.1"/>
    </source>
</evidence>
<reference evidence="2" key="1">
    <citation type="journal article" date="2015" name="Nat. Genet.">
        <title>The genome and transcriptome of the zoonotic hookworm Ancylostoma ceylanicum identify infection-specific gene families.</title>
        <authorList>
            <person name="Schwarz E.M."/>
            <person name="Hu Y."/>
            <person name="Antoshechkin I."/>
            <person name="Miller M.M."/>
            <person name="Sternberg P.W."/>
            <person name="Aroian R.V."/>
        </authorList>
    </citation>
    <scope>NUCLEOTIDE SEQUENCE</scope>
    <source>
        <strain evidence="2">HY135</strain>
    </source>
</reference>
<keyword evidence="2" id="KW-1185">Reference proteome</keyword>
<protein>
    <submittedName>
        <fullName evidence="1">Uncharacterized protein</fullName>
    </submittedName>
</protein>
<name>A0A016TJY8_9BILA</name>
<dbReference type="AlphaFoldDB" id="A0A016TJY8"/>
<accession>A0A016TJY8</accession>
<proteinExistence type="predicted"/>
<evidence type="ECO:0000313" key="2">
    <source>
        <dbReference type="Proteomes" id="UP000024635"/>
    </source>
</evidence>